<feature type="signal peptide" evidence="12">
    <location>
        <begin position="1"/>
        <end position="15"/>
    </location>
</feature>
<dbReference type="Proteomes" id="UP001472677">
    <property type="component" value="Unassembled WGS sequence"/>
</dbReference>
<evidence type="ECO:0000256" key="3">
    <source>
        <dbReference type="ARBA" id="ARBA00022679"/>
    </source>
</evidence>
<dbReference type="PANTHER" id="PTHR34590">
    <property type="entry name" value="OS03G0124300 PROTEIN-RELATED"/>
    <property type="match status" value="1"/>
</dbReference>
<feature type="transmembrane region" description="Helical" evidence="11">
    <location>
        <begin position="466"/>
        <end position="490"/>
    </location>
</feature>
<dbReference type="PANTHER" id="PTHR34590:SF10">
    <property type="entry name" value="RECEPTOR-LIKE PROTEIN KINASE HERK 1"/>
    <property type="match status" value="1"/>
</dbReference>
<keyword evidence="16" id="KW-1185">Reference proteome</keyword>
<dbReference type="SUPFAM" id="SSF56112">
    <property type="entry name" value="Protein kinase-like (PK-like)"/>
    <property type="match status" value="1"/>
</dbReference>
<comment type="subcellular location">
    <subcellularLocation>
        <location evidence="1">Membrane</location>
        <topology evidence="1">Single-pass type I membrane protein</topology>
    </subcellularLocation>
</comment>
<evidence type="ECO:0000313" key="16">
    <source>
        <dbReference type="Proteomes" id="UP001472677"/>
    </source>
</evidence>
<reference evidence="15 16" key="1">
    <citation type="journal article" date="2024" name="G3 (Bethesda)">
        <title>Genome assembly of Hibiscus sabdariffa L. provides insights into metabolisms of medicinal natural products.</title>
        <authorList>
            <person name="Kim T."/>
        </authorList>
    </citation>
    <scope>NUCLEOTIDE SEQUENCE [LARGE SCALE GENOMIC DNA]</scope>
    <source>
        <strain evidence="15">TK-2024</strain>
        <tissue evidence="15">Old leaves</tissue>
    </source>
</reference>
<proteinExistence type="predicted"/>
<comment type="caution">
    <text evidence="15">The sequence shown here is derived from an EMBL/GenBank/DDBJ whole genome shotgun (WGS) entry which is preliminary data.</text>
</comment>
<evidence type="ECO:0000256" key="8">
    <source>
        <dbReference type="ARBA" id="ARBA00022989"/>
    </source>
</evidence>
<evidence type="ECO:0000256" key="4">
    <source>
        <dbReference type="ARBA" id="ARBA00022692"/>
    </source>
</evidence>
<feature type="domain" description="Serine-threonine/tyrosine-protein kinase catalytic" evidence="13">
    <location>
        <begin position="553"/>
        <end position="665"/>
    </location>
</feature>
<dbReference type="EMBL" id="JBBPBM010000003">
    <property type="protein sequence ID" value="KAK8593331.1"/>
    <property type="molecule type" value="Genomic_DNA"/>
</dbReference>
<keyword evidence="4 11" id="KW-0812">Transmembrane</keyword>
<feature type="chain" id="PRO_5046144995" description="Protein kinase domain-containing protein" evidence="12">
    <location>
        <begin position="16"/>
        <end position="732"/>
    </location>
</feature>
<feature type="domain" description="Malectin-like" evidence="14">
    <location>
        <begin position="87"/>
        <end position="444"/>
    </location>
</feature>
<accession>A0ABR2G2Q1</accession>
<dbReference type="Gene3D" id="1.10.510.10">
    <property type="entry name" value="Transferase(Phosphotransferase) domain 1"/>
    <property type="match status" value="1"/>
</dbReference>
<evidence type="ECO:0000256" key="7">
    <source>
        <dbReference type="ARBA" id="ARBA00022840"/>
    </source>
</evidence>
<keyword evidence="7" id="KW-0067">ATP-binding</keyword>
<evidence type="ECO:0000256" key="12">
    <source>
        <dbReference type="SAM" id="SignalP"/>
    </source>
</evidence>
<evidence type="ECO:0000313" key="15">
    <source>
        <dbReference type="EMBL" id="KAK8593331.1"/>
    </source>
</evidence>
<dbReference type="InterPro" id="IPR001245">
    <property type="entry name" value="Ser-Thr/Tyr_kinase_cat_dom"/>
</dbReference>
<dbReference type="InterPro" id="IPR024788">
    <property type="entry name" value="Malectin-like_Carb-bd_dom"/>
</dbReference>
<dbReference type="InterPro" id="IPR045272">
    <property type="entry name" value="ANXUR1/2-like"/>
</dbReference>
<evidence type="ECO:0000256" key="6">
    <source>
        <dbReference type="ARBA" id="ARBA00022741"/>
    </source>
</evidence>
<evidence type="ECO:0008006" key="17">
    <source>
        <dbReference type="Google" id="ProtNLM"/>
    </source>
</evidence>
<evidence type="ECO:0000256" key="11">
    <source>
        <dbReference type="SAM" id="Phobius"/>
    </source>
</evidence>
<evidence type="ECO:0000256" key="9">
    <source>
        <dbReference type="ARBA" id="ARBA00023136"/>
    </source>
</evidence>
<keyword evidence="3" id="KW-0808">Transferase</keyword>
<name>A0ABR2G2Q1_9ROSI</name>
<keyword evidence="2" id="KW-0418">Kinase</keyword>
<keyword evidence="6" id="KW-0547">Nucleotide-binding</keyword>
<dbReference type="Pfam" id="PF12819">
    <property type="entry name" value="Malectin_like"/>
    <property type="match status" value="1"/>
</dbReference>
<evidence type="ECO:0000256" key="1">
    <source>
        <dbReference type="ARBA" id="ARBA00004479"/>
    </source>
</evidence>
<keyword evidence="9 11" id="KW-0472">Membrane</keyword>
<sequence>MCVCIVGLFSPLVSAISIGVSHLIISGFFQFYCNSSPVSAVSLQSLFSIGVPFMENPGNFGFIVWILSIYCLFHLSLGFNPVDNYLIDCGSIQNISVDDRTFLADNSTSSSYNLSTPHHIFAFSSSRLGSNSNSVPLYYDSPLYQTARIFNQTSHYSFPIKQQGRHWIRLHFFAFVYEKFDMSNAKFSVSAQNFTLIGESQMGNGYVVKEYSLNITSDKLVLTFRPAASSFAFINGLEVFSVPDNLIPKEVRTIDPKGGNKNLQEQALETVARVDMGNTTVLPQNDTLWRLWVSDFAYLIDKNLGSSVSNVTAVNFTGGSVTVDIAPVSVYGTATTLNSTDPNLNANLTWSFDVNPGFNYLVRLHFCDIISEPTDQGIFLEIYIDTLLADNLDLGSRTSDVFGAPYFVDVCARVTSAKLNVSVGPAKTLNNPTVILNGLEIMKINDPRGNLDVPNVVSSGRSKVRVVVIVAVAVGSFVAVVSVVGIILFCRRSRKMKPVLGKQHFSVNRGRKVHTTGSTYCNGTAVFSSSTIGYRFPFVTILEATNNFSENLTHVSTAVKGSFGYLDPEYLTRQKLTEKSDVYSFGVVLLEVISGRPVIDPSLPREKVNLLEWAMKSYRNGKPEEIVDPCLVGQVKPDCLSKFWDIIEKCLEEHGICRPSMGDVLWNLEHALQIQENEERSNLNNQHSSHFTHVGTSETSQELSRASSIVIDDELPGISMSTVFAEMVRQEK</sequence>
<evidence type="ECO:0000256" key="2">
    <source>
        <dbReference type="ARBA" id="ARBA00022527"/>
    </source>
</evidence>
<evidence type="ECO:0000259" key="13">
    <source>
        <dbReference type="Pfam" id="PF07714"/>
    </source>
</evidence>
<keyword evidence="5 12" id="KW-0732">Signal</keyword>
<evidence type="ECO:0000256" key="5">
    <source>
        <dbReference type="ARBA" id="ARBA00022729"/>
    </source>
</evidence>
<protein>
    <recommendedName>
        <fullName evidence="17">Protein kinase domain-containing protein</fullName>
    </recommendedName>
</protein>
<gene>
    <name evidence="15" type="ORF">V6N12_045414</name>
</gene>
<evidence type="ECO:0000259" key="14">
    <source>
        <dbReference type="Pfam" id="PF12819"/>
    </source>
</evidence>
<evidence type="ECO:0000256" key="10">
    <source>
        <dbReference type="ARBA" id="ARBA00023180"/>
    </source>
</evidence>
<dbReference type="Gene3D" id="2.60.120.430">
    <property type="entry name" value="Galactose-binding lectin"/>
    <property type="match status" value="2"/>
</dbReference>
<dbReference type="Pfam" id="PF07714">
    <property type="entry name" value="PK_Tyr_Ser-Thr"/>
    <property type="match status" value="1"/>
</dbReference>
<organism evidence="15 16">
    <name type="scientific">Hibiscus sabdariffa</name>
    <name type="common">roselle</name>
    <dbReference type="NCBI Taxonomy" id="183260"/>
    <lineage>
        <taxon>Eukaryota</taxon>
        <taxon>Viridiplantae</taxon>
        <taxon>Streptophyta</taxon>
        <taxon>Embryophyta</taxon>
        <taxon>Tracheophyta</taxon>
        <taxon>Spermatophyta</taxon>
        <taxon>Magnoliopsida</taxon>
        <taxon>eudicotyledons</taxon>
        <taxon>Gunneridae</taxon>
        <taxon>Pentapetalae</taxon>
        <taxon>rosids</taxon>
        <taxon>malvids</taxon>
        <taxon>Malvales</taxon>
        <taxon>Malvaceae</taxon>
        <taxon>Malvoideae</taxon>
        <taxon>Hibiscus</taxon>
    </lineage>
</organism>
<keyword evidence="8 11" id="KW-1133">Transmembrane helix</keyword>
<dbReference type="InterPro" id="IPR011009">
    <property type="entry name" value="Kinase-like_dom_sf"/>
</dbReference>
<keyword evidence="10" id="KW-0325">Glycoprotein</keyword>
<keyword evidence="2" id="KW-0723">Serine/threonine-protein kinase</keyword>